<protein>
    <submittedName>
        <fullName evidence="3">Uncharacterized protein</fullName>
    </submittedName>
</protein>
<keyword evidence="4" id="KW-1185">Reference proteome</keyword>
<keyword evidence="2" id="KW-1133">Transmembrane helix</keyword>
<evidence type="ECO:0000313" key="4">
    <source>
        <dbReference type="Proteomes" id="UP000324585"/>
    </source>
</evidence>
<organism evidence="3 4">
    <name type="scientific">Porphyridium purpureum</name>
    <name type="common">Red alga</name>
    <name type="synonym">Porphyridium cruentum</name>
    <dbReference type="NCBI Taxonomy" id="35688"/>
    <lineage>
        <taxon>Eukaryota</taxon>
        <taxon>Rhodophyta</taxon>
        <taxon>Bangiophyceae</taxon>
        <taxon>Porphyridiales</taxon>
        <taxon>Porphyridiaceae</taxon>
        <taxon>Porphyridium</taxon>
    </lineage>
</organism>
<reference evidence="4" key="1">
    <citation type="journal article" date="2019" name="Nat. Commun.">
        <title>Expansion of phycobilisome linker gene families in mesophilic red algae.</title>
        <authorList>
            <person name="Lee J."/>
            <person name="Kim D."/>
            <person name="Bhattacharya D."/>
            <person name="Yoon H.S."/>
        </authorList>
    </citation>
    <scope>NUCLEOTIDE SEQUENCE [LARGE SCALE GENOMIC DNA]</scope>
    <source>
        <strain evidence="4">CCMP 1328</strain>
    </source>
</reference>
<dbReference type="Proteomes" id="UP000324585">
    <property type="component" value="Unassembled WGS sequence"/>
</dbReference>
<dbReference type="OrthoDB" id="540503at2759"/>
<feature type="compositionally biased region" description="Basic and acidic residues" evidence="1">
    <location>
        <begin position="145"/>
        <end position="160"/>
    </location>
</feature>
<feature type="region of interest" description="Disordered" evidence="1">
    <location>
        <begin position="84"/>
        <end position="115"/>
    </location>
</feature>
<evidence type="ECO:0000313" key="3">
    <source>
        <dbReference type="EMBL" id="KAA8499997.1"/>
    </source>
</evidence>
<evidence type="ECO:0000256" key="2">
    <source>
        <dbReference type="SAM" id="Phobius"/>
    </source>
</evidence>
<feature type="transmembrane region" description="Helical" evidence="2">
    <location>
        <begin position="184"/>
        <end position="201"/>
    </location>
</feature>
<gene>
    <name evidence="3" type="ORF">FVE85_7582</name>
</gene>
<feature type="compositionally biased region" description="Polar residues" evidence="1">
    <location>
        <begin position="1"/>
        <end position="11"/>
    </location>
</feature>
<feature type="region of interest" description="Disordered" evidence="1">
    <location>
        <begin position="138"/>
        <end position="168"/>
    </location>
</feature>
<sequence>MGKQALRQNAGEQLGMPPVTESMTSHRQQFRVAHDAALAGSPLPRAANGGKATYDGVRSAQLALLEQEHKLQVAQLQLQQKQAQQEAQQQSQHEHQPPLKQRIQAPPSDEAGAYAAATSRASVRSIWTEIPGWIMQYTTGSPASETRDSSELKLRLRTEAGADPPPRSKTLQAAYERMKSNPRWLTMVAIVLALLLTWLFIDTESYPLYWVNWVIRGKADVVDPSFTHNCAAPPSRESARLVVVIPLTAPQTPRLIRALQLWQERDVMPACSDMYFGNASYPNAVAPDLLIWFDRPLHHPKVRKHYQELRTLLLEDQGPGAMGYDSSQSLALTRSTLRSCFNTVQIKSANLPDAQARNSFARNWFNSMLYTEGSNGQFYRLFDKEAESQHDYMFVMEPDTIPVRPHWLDAIHSAAVNGGDFWVKGSIMRYQPKFNIAFEPFRRSFTNHINGNALYRLREPCFRAFLDAARSEGDCEGMAYDVCMSHFRHSYSRINLHHATAHRFVYTDVVVNLSGEKFELSEALEELPNTYVIHGKNVRVNGVPVLSNR</sequence>
<keyword evidence="2" id="KW-0812">Transmembrane</keyword>
<comment type="caution">
    <text evidence="3">The sequence shown here is derived from an EMBL/GenBank/DDBJ whole genome shotgun (WGS) entry which is preliminary data.</text>
</comment>
<dbReference type="EMBL" id="VRMN01000001">
    <property type="protein sequence ID" value="KAA8499997.1"/>
    <property type="molecule type" value="Genomic_DNA"/>
</dbReference>
<proteinExistence type="predicted"/>
<feature type="region of interest" description="Disordered" evidence="1">
    <location>
        <begin position="1"/>
        <end position="29"/>
    </location>
</feature>
<dbReference type="AlphaFoldDB" id="A0A5J4ZBG7"/>
<evidence type="ECO:0000256" key="1">
    <source>
        <dbReference type="SAM" id="MobiDB-lite"/>
    </source>
</evidence>
<accession>A0A5J4ZBG7</accession>
<keyword evidence="2" id="KW-0472">Membrane</keyword>
<name>A0A5J4ZBG7_PORPP</name>